<dbReference type="Pfam" id="PF13599">
    <property type="entry name" value="Pentapeptide_4"/>
    <property type="match status" value="1"/>
</dbReference>
<dbReference type="PANTHER" id="PTHR42999:SF1">
    <property type="entry name" value="PENTAPEPTIDE REPEAT-CONTAINING PROTEIN"/>
    <property type="match status" value="1"/>
</dbReference>
<dbReference type="PANTHER" id="PTHR42999">
    <property type="entry name" value="ANTIBIOTIC RESISTANCE PROTEIN MCBG"/>
    <property type="match status" value="1"/>
</dbReference>
<comment type="caution">
    <text evidence="1">The sequence shown here is derived from an EMBL/GenBank/DDBJ whole genome shotgun (WGS) entry which is preliminary data.</text>
</comment>
<dbReference type="OrthoDB" id="67652at2"/>
<dbReference type="Gene3D" id="2.160.20.80">
    <property type="entry name" value="E3 ubiquitin-protein ligase SopA"/>
    <property type="match status" value="1"/>
</dbReference>
<gene>
    <name evidence="1" type="ORF">FMM05_01920</name>
</gene>
<proteinExistence type="predicted"/>
<protein>
    <submittedName>
        <fullName evidence="1">Pentapeptide repeat-containing protein</fullName>
    </submittedName>
</protein>
<reference evidence="1 2" key="1">
    <citation type="submission" date="2019-07" db="EMBL/GenBank/DDBJ databases">
        <title>Flavobacterium sp. nov., isolated from glacier ice.</title>
        <authorList>
            <person name="Liu Q."/>
            <person name="Xin Y.-H."/>
        </authorList>
    </citation>
    <scope>NUCLEOTIDE SEQUENCE [LARGE SCALE GENOMIC DNA]</scope>
    <source>
        <strain evidence="1 2">ZT4R6</strain>
    </source>
</reference>
<dbReference type="InterPro" id="IPR001646">
    <property type="entry name" value="5peptide_repeat"/>
</dbReference>
<dbReference type="InterPro" id="IPR052949">
    <property type="entry name" value="PA_immunity-related"/>
</dbReference>
<evidence type="ECO:0000313" key="2">
    <source>
        <dbReference type="Proteomes" id="UP000320643"/>
    </source>
</evidence>
<dbReference type="RefSeq" id="WP_143371645.1">
    <property type="nucleotide sequence ID" value="NZ_VJVZ01000001.1"/>
</dbReference>
<sequence length="188" mass="21242">MTIVESTVYKKEDYTQNPLPYAEYDNCSFIDCQFSNANLTGIIFTECRFDGCNVGTANAKGTAFKDVTFVNCKLLGLNFSVCEPFLFSVAFEGCQLQFTSFYNLKLKGTKFIKCNIQEVDFTQADLSGAVFKDCDLLKAVFQNTVLEKTDFRSAYNYALDPEMNRIKKAKFSREGLPGLLHKYSIDIS</sequence>
<dbReference type="SUPFAM" id="SSF141571">
    <property type="entry name" value="Pentapeptide repeat-like"/>
    <property type="match status" value="1"/>
</dbReference>
<name>A0A552VAE7_9FLAO</name>
<dbReference type="Proteomes" id="UP000320643">
    <property type="component" value="Unassembled WGS sequence"/>
</dbReference>
<dbReference type="EMBL" id="VJVZ01000001">
    <property type="protein sequence ID" value="TRW27419.1"/>
    <property type="molecule type" value="Genomic_DNA"/>
</dbReference>
<evidence type="ECO:0000313" key="1">
    <source>
        <dbReference type="EMBL" id="TRW27419.1"/>
    </source>
</evidence>
<accession>A0A552VAE7</accession>
<dbReference type="AlphaFoldDB" id="A0A552VAE7"/>
<keyword evidence="2" id="KW-1185">Reference proteome</keyword>
<organism evidence="1 2">
    <name type="scientific">Flavobacterium zepuense</name>
    <dbReference type="NCBI Taxonomy" id="2593302"/>
    <lineage>
        <taxon>Bacteria</taxon>
        <taxon>Pseudomonadati</taxon>
        <taxon>Bacteroidota</taxon>
        <taxon>Flavobacteriia</taxon>
        <taxon>Flavobacteriales</taxon>
        <taxon>Flavobacteriaceae</taxon>
        <taxon>Flavobacterium</taxon>
    </lineage>
</organism>